<keyword evidence="1" id="KW-0092">Biotin</keyword>
<keyword evidence="4" id="KW-1185">Reference proteome</keyword>
<evidence type="ECO:0000256" key="1">
    <source>
        <dbReference type="ARBA" id="ARBA00023267"/>
    </source>
</evidence>
<dbReference type="Proteomes" id="UP000245133">
    <property type="component" value="Unassembled WGS sequence"/>
</dbReference>
<dbReference type="RefSeq" id="WP_108975954.1">
    <property type="nucleotide sequence ID" value="NZ_BFBB01000004.1"/>
</dbReference>
<dbReference type="PROSITE" id="PS50968">
    <property type="entry name" value="BIOTINYL_LIPOYL"/>
    <property type="match status" value="1"/>
</dbReference>
<dbReference type="CDD" id="cd06850">
    <property type="entry name" value="biotinyl_domain"/>
    <property type="match status" value="1"/>
</dbReference>
<sequence>MKVSFQFLENIVNVSTFENFVQIQSNGKNETLALPKIKSVKKLPAFSGQVVFADDSVLTYLLEREKVFIHYDGETWTFLRKEREISGEESQNPEIRSPMPGKIIQLQAEMGKSFQKGEVLLVLEAMKMENAILAPYACQVNQVLVALGEIVKQDASLVILDKISQEKT</sequence>
<organism evidence="3 4">
    <name type="scientific">Leptospira ryugenii</name>
    <dbReference type="NCBI Taxonomy" id="1917863"/>
    <lineage>
        <taxon>Bacteria</taxon>
        <taxon>Pseudomonadati</taxon>
        <taxon>Spirochaetota</taxon>
        <taxon>Spirochaetia</taxon>
        <taxon>Leptospirales</taxon>
        <taxon>Leptospiraceae</taxon>
        <taxon>Leptospira</taxon>
    </lineage>
</organism>
<accession>A0A2P2E021</accession>
<name>A0A2P2E021_9LEPT</name>
<dbReference type="InterPro" id="IPR011053">
    <property type="entry name" value="Single_hybrid_motif"/>
</dbReference>
<dbReference type="OrthoDB" id="337953at2"/>
<evidence type="ECO:0000313" key="3">
    <source>
        <dbReference type="EMBL" id="GBF50222.1"/>
    </source>
</evidence>
<dbReference type="AlphaFoldDB" id="A0A2P2E021"/>
<dbReference type="SUPFAM" id="SSF51230">
    <property type="entry name" value="Single hybrid motif"/>
    <property type="match status" value="1"/>
</dbReference>
<reference evidence="3 4" key="1">
    <citation type="submission" date="2018-02" db="EMBL/GenBank/DDBJ databases">
        <title>Novel Leptospira species isolated from soil and water in Japan.</title>
        <authorList>
            <person name="Nakao R."/>
            <person name="Masuzawa T."/>
        </authorList>
    </citation>
    <scope>NUCLEOTIDE SEQUENCE [LARGE SCALE GENOMIC DNA]</scope>
    <source>
        <strain evidence="3 4">YH101</strain>
    </source>
</reference>
<dbReference type="Gene3D" id="2.40.50.100">
    <property type="match status" value="1"/>
</dbReference>
<protein>
    <submittedName>
        <fullName evidence="3">Biotin-requiring enzyme</fullName>
    </submittedName>
</protein>
<dbReference type="EMBL" id="BFBB01000004">
    <property type="protein sequence ID" value="GBF50222.1"/>
    <property type="molecule type" value="Genomic_DNA"/>
</dbReference>
<dbReference type="PANTHER" id="PTHR45266">
    <property type="entry name" value="OXALOACETATE DECARBOXYLASE ALPHA CHAIN"/>
    <property type="match status" value="1"/>
</dbReference>
<dbReference type="InterPro" id="IPR000089">
    <property type="entry name" value="Biotin_lipoyl"/>
</dbReference>
<proteinExistence type="predicted"/>
<evidence type="ECO:0000259" key="2">
    <source>
        <dbReference type="PROSITE" id="PS50968"/>
    </source>
</evidence>
<dbReference type="Pfam" id="PF00364">
    <property type="entry name" value="Biotin_lipoyl"/>
    <property type="match status" value="1"/>
</dbReference>
<evidence type="ECO:0000313" key="4">
    <source>
        <dbReference type="Proteomes" id="UP000245133"/>
    </source>
</evidence>
<dbReference type="PANTHER" id="PTHR45266:SF3">
    <property type="entry name" value="OXALOACETATE DECARBOXYLASE ALPHA CHAIN"/>
    <property type="match status" value="1"/>
</dbReference>
<dbReference type="InterPro" id="IPR050709">
    <property type="entry name" value="Biotin_Carboxyl_Carrier/Decarb"/>
</dbReference>
<feature type="domain" description="Lipoyl-binding" evidence="2">
    <location>
        <begin position="87"/>
        <end position="161"/>
    </location>
</feature>
<gene>
    <name evidence="3" type="ORF">LPTSP4_17460</name>
</gene>
<dbReference type="PROSITE" id="PS00188">
    <property type="entry name" value="BIOTIN"/>
    <property type="match status" value="1"/>
</dbReference>
<dbReference type="InterPro" id="IPR001882">
    <property type="entry name" value="Biotin_BS"/>
</dbReference>
<comment type="caution">
    <text evidence="3">The sequence shown here is derived from an EMBL/GenBank/DDBJ whole genome shotgun (WGS) entry which is preliminary data.</text>
</comment>